<feature type="region of interest" description="Disordered" evidence="1">
    <location>
        <begin position="158"/>
        <end position="184"/>
    </location>
</feature>
<keyword evidence="2" id="KW-0472">Membrane</keyword>
<accession>A0A228I2J3</accession>
<feature type="transmembrane region" description="Helical" evidence="2">
    <location>
        <begin position="43"/>
        <end position="64"/>
    </location>
</feature>
<feature type="transmembrane region" description="Helical" evidence="2">
    <location>
        <begin position="76"/>
        <end position="94"/>
    </location>
</feature>
<feature type="compositionally biased region" description="Pro residues" evidence="1">
    <location>
        <begin position="173"/>
        <end position="183"/>
    </location>
</feature>
<evidence type="ECO:0008006" key="5">
    <source>
        <dbReference type="Google" id="ProtNLM"/>
    </source>
</evidence>
<evidence type="ECO:0000256" key="1">
    <source>
        <dbReference type="SAM" id="MobiDB-lite"/>
    </source>
</evidence>
<gene>
    <name evidence="3" type="ORF">CFB84_34165</name>
</gene>
<reference evidence="3 4" key="2">
    <citation type="submission" date="2017-08" db="EMBL/GenBank/DDBJ databases">
        <title>WGS of novel Burkholderia cepaca complex species.</title>
        <authorList>
            <person name="Lipuma J."/>
            <person name="Spilker T."/>
        </authorList>
    </citation>
    <scope>NUCLEOTIDE SEQUENCE [LARGE SCALE GENOMIC DNA]</scope>
    <source>
        <strain evidence="3 4">AU17325</strain>
    </source>
</reference>
<dbReference type="Proteomes" id="UP000214600">
    <property type="component" value="Unassembled WGS sequence"/>
</dbReference>
<dbReference type="AlphaFoldDB" id="A0A228I2J3"/>
<evidence type="ECO:0000313" key="3">
    <source>
        <dbReference type="EMBL" id="OXI36422.1"/>
    </source>
</evidence>
<name>A0A228I2J3_9BURK</name>
<keyword evidence="2" id="KW-0812">Transmembrane</keyword>
<organism evidence="3 4">
    <name type="scientific">Burkholderia aenigmatica</name>
    <dbReference type="NCBI Taxonomy" id="2015348"/>
    <lineage>
        <taxon>Bacteria</taxon>
        <taxon>Pseudomonadati</taxon>
        <taxon>Pseudomonadota</taxon>
        <taxon>Betaproteobacteria</taxon>
        <taxon>Burkholderiales</taxon>
        <taxon>Burkholderiaceae</taxon>
        <taxon>Burkholderia</taxon>
        <taxon>Burkholderia cepacia complex</taxon>
    </lineage>
</organism>
<protein>
    <recommendedName>
        <fullName evidence="5">Transmembrane protein</fullName>
    </recommendedName>
</protein>
<dbReference type="RefSeq" id="WP_089453665.1">
    <property type="nucleotide sequence ID" value="NZ_NKFA01000023.1"/>
</dbReference>
<proteinExistence type="predicted"/>
<dbReference type="EMBL" id="NKFA01000023">
    <property type="protein sequence ID" value="OXI36422.1"/>
    <property type="molecule type" value="Genomic_DNA"/>
</dbReference>
<feature type="compositionally biased region" description="Low complexity" evidence="1">
    <location>
        <begin position="158"/>
        <end position="172"/>
    </location>
</feature>
<feature type="transmembrane region" description="Helical" evidence="2">
    <location>
        <begin position="12"/>
        <end position="31"/>
    </location>
</feature>
<keyword evidence="2" id="KW-1133">Transmembrane helix</keyword>
<sequence length="301" mass="31808">MQTRTASARLNLARAVLVALYVVSLLLPVAAEPPNAIGAVHWWRGYMVLVIGPLAILDLQFAWLGNPLLIVALIKPNRVVSALLAVVVAFALGWHTIPTGPDFKPIHAFGIGYYLWLAAMIGGAALPWIGGRGNKDVVAPATGIVPDGSVDPMDAMDAAAPAGAGDTAQPGTAPSPPLSPVPPSRWVVTTTGTRIEATDPKGTTHGIALADLGAVVIETNDQGPYESDVWWILFDTNKQFACGFPQNADGVKAAVDRLLDLPGIDHRKVIDAQTSVQNAMFPIWQRAAQAEPKDGEAQRTD</sequence>
<comment type="caution">
    <text evidence="3">The sequence shown here is derived from an EMBL/GenBank/DDBJ whole genome shotgun (WGS) entry which is preliminary data.</text>
</comment>
<dbReference type="OrthoDB" id="1163947at2"/>
<feature type="transmembrane region" description="Helical" evidence="2">
    <location>
        <begin position="106"/>
        <end position="129"/>
    </location>
</feature>
<evidence type="ECO:0000313" key="4">
    <source>
        <dbReference type="Proteomes" id="UP000214600"/>
    </source>
</evidence>
<evidence type="ECO:0000256" key="2">
    <source>
        <dbReference type="SAM" id="Phobius"/>
    </source>
</evidence>
<reference evidence="4" key="1">
    <citation type="submission" date="2017-06" db="EMBL/GenBank/DDBJ databases">
        <authorList>
            <person name="LiPuma J."/>
            <person name="Spilker T."/>
        </authorList>
    </citation>
    <scope>NUCLEOTIDE SEQUENCE [LARGE SCALE GENOMIC DNA]</scope>
    <source>
        <strain evidence="4">AU17325</strain>
    </source>
</reference>